<comment type="caution">
    <text evidence="1">The sequence shown here is derived from an EMBL/GenBank/DDBJ whole genome shotgun (WGS) entry which is preliminary data.</text>
</comment>
<evidence type="ECO:0000313" key="1">
    <source>
        <dbReference type="EMBL" id="KAJ3813958.1"/>
    </source>
</evidence>
<gene>
    <name evidence="1" type="ORF">F5876DRAFT_62682</name>
</gene>
<accession>A0ACC1UAW4</accession>
<dbReference type="Proteomes" id="UP001163835">
    <property type="component" value="Unassembled WGS sequence"/>
</dbReference>
<organism evidence="1 2">
    <name type="scientific">Lentinula aff. lateritia</name>
    <dbReference type="NCBI Taxonomy" id="2804960"/>
    <lineage>
        <taxon>Eukaryota</taxon>
        <taxon>Fungi</taxon>
        <taxon>Dikarya</taxon>
        <taxon>Basidiomycota</taxon>
        <taxon>Agaricomycotina</taxon>
        <taxon>Agaricomycetes</taxon>
        <taxon>Agaricomycetidae</taxon>
        <taxon>Agaricales</taxon>
        <taxon>Marasmiineae</taxon>
        <taxon>Omphalotaceae</taxon>
        <taxon>Lentinula</taxon>
    </lineage>
</organism>
<sequence>MRVIPPYFFFALISAAYAAPAPVAPASSFPNTEAEAYASNLPPDPRTPLELRAFSDVNDSMKTNYGSNKPSGTPPQARGTAITLELEGRQPGNDKPTVSTAAISPVNTEIVRIKFVEQYDHAGSGAPQGFEAGGTIKRRKGKNSNCADI</sequence>
<protein>
    <submittedName>
        <fullName evidence="1">Uncharacterized protein</fullName>
    </submittedName>
</protein>
<evidence type="ECO:0000313" key="2">
    <source>
        <dbReference type="Proteomes" id="UP001163835"/>
    </source>
</evidence>
<proteinExistence type="predicted"/>
<reference evidence="1" key="1">
    <citation type="submission" date="2022-09" db="EMBL/GenBank/DDBJ databases">
        <title>A Global Phylogenomic Analysis of the Shiitake Genus Lentinula.</title>
        <authorList>
            <consortium name="DOE Joint Genome Institute"/>
            <person name="Sierra-Patev S."/>
            <person name="Min B."/>
            <person name="Naranjo-Ortiz M."/>
            <person name="Looney B."/>
            <person name="Konkel Z."/>
            <person name="Slot J.C."/>
            <person name="Sakamoto Y."/>
            <person name="Steenwyk J.L."/>
            <person name="Rokas A."/>
            <person name="Carro J."/>
            <person name="Camarero S."/>
            <person name="Ferreira P."/>
            <person name="Molpeceres G."/>
            <person name="Ruiz-Duenas F.J."/>
            <person name="Serrano A."/>
            <person name="Henrissat B."/>
            <person name="Drula E."/>
            <person name="Hughes K.W."/>
            <person name="Mata J.L."/>
            <person name="Ishikawa N.K."/>
            <person name="Vargas-Isla R."/>
            <person name="Ushijima S."/>
            <person name="Smith C.A."/>
            <person name="Ahrendt S."/>
            <person name="Andreopoulos W."/>
            <person name="He G."/>
            <person name="Labutti K."/>
            <person name="Lipzen A."/>
            <person name="Ng V."/>
            <person name="Riley R."/>
            <person name="Sandor L."/>
            <person name="Barry K."/>
            <person name="Martinez A.T."/>
            <person name="Xiao Y."/>
            <person name="Gibbons J.G."/>
            <person name="Terashima K."/>
            <person name="Grigoriev I.V."/>
            <person name="Hibbett D.S."/>
        </authorList>
    </citation>
    <scope>NUCLEOTIDE SEQUENCE</scope>
    <source>
        <strain evidence="1">TMI1499</strain>
    </source>
</reference>
<dbReference type="EMBL" id="MU794979">
    <property type="protein sequence ID" value="KAJ3813958.1"/>
    <property type="molecule type" value="Genomic_DNA"/>
</dbReference>
<keyword evidence="2" id="KW-1185">Reference proteome</keyword>
<name>A0ACC1UAW4_9AGAR</name>